<dbReference type="Pfam" id="PF12146">
    <property type="entry name" value="Hydrolase_4"/>
    <property type="match status" value="1"/>
</dbReference>
<feature type="domain" description="Serine aminopeptidase S33" evidence="1">
    <location>
        <begin position="27"/>
        <end position="288"/>
    </location>
</feature>
<dbReference type="Proteomes" id="UP000186777">
    <property type="component" value="Unassembled WGS sequence"/>
</dbReference>
<dbReference type="STRING" id="626940.BHW43_00905"/>
<evidence type="ECO:0000313" key="2">
    <source>
        <dbReference type="EMBL" id="OLA39476.1"/>
    </source>
</evidence>
<evidence type="ECO:0000313" key="3">
    <source>
        <dbReference type="Proteomes" id="UP000186777"/>
    </source>
</evidence>
<organism evidence="2 3">
    <name type="scientific">Phascolarctobacterium succinatutens</name>
    <dbReference type="NCBI Taxonomy" id="626940"/>
    <lineage>
        <taxon>Bacteria</taxon>
        <taxon>Bacillati</taxon>
        <taxon>Bacillota</taxon>
        <taxon>Negativicutes</taxon>
        <taxon>Acidaminococcales</taxon>
        <taxon>Acidaminococcaceae</taxon>
        <taxon>Phascolarctobacterium</taxon>
    </lineage>
</organism>
<evidence type="ECO:0000259" key="1">
    <source>
        <dbReference type="Pfam" id="PF12146"/>
    </source>
</evidence>
<dbReference type="InterPro" id="IPR022742">
    <property type="entry name" value="Hydrolase_4"/>
</dbReference>
<dbReference type="Gene3D" id="3.40.50.1820">
    <property type="entry name" value="alpha/beta hydrolase"/>
    <property type="match status" value="1"/>
</dbReference>
<accession>A0A1Q6RAW2</accession>
<dbReference type="SUPFAM" id="SSF53474">
    <property type="entry name" value="alpha/beta-Hydrolases"/>
    <property type="match status" value="1"/>
</dbReference>
<dbReference type="InterPro" id="IPR051044">
    <property type="entry name" value="MAG_DAG_Lipase"/>
</dbReference>
<protein>
    <recommendedName>
        <fullName evidence="1">Serine aminopeptidase S33 domain-containing protein</fullName>
    </recommendedName>
</protein>
<dbReference type="InterPro" id="IPR029058">
    <property type="entry name" value="AB_hydrolase_fold"/>
</dbReference>
<reference evidence="2 3" key="1">
    <citation type="journal article" date="2016" name="Nat. Biotechnol.">
        <title>Measurement of bacterial replication rates in microbial communities.</title>
        <authorList>
            <person name="Brown C.T."/>
            <person name="Olm M.R."/>
            <person name="Thomas B.C."/>
            <person name="Banfield J.F."/>
        </authorList>
    </citation>
    <scope>NUCLEOTIDE SEQUENCE [LARGE SCALE GENOMIC DNA]</scope>
    <source>
        <strain evidence="2">46_33</strain>
    </source>
</reference>
<gene>
    <name evidence="2" type="ORF">BHW43_00905</name>
</gene>
<dbReference type="PANTHER" id="PTHR11614">
    <property type="entry name" value="PHOSPHOLIPASE-RELATED"/>
    <property type="match status" value="1"/>
</dbReference>
<comment type="caution">
    <text evidence="2">The sequence shown here is derived from an EMBL/GenBank/DDBJ whole genome shotgun (WGS) entry which is preliminary data.</text>
</comment>
<proteinExistence type="predicted"/>
<sequence length="308" mass="34600">MSIREISFPSANGRDTIKAWSYSPLGKPKAIVQLIHGYGEHSRRYLHMISKFNEAGFVVFADDHLGHGKTGYDGGTLGDPHSGGYMTYLKDEKALHDIAKEAYPELPYFVFGHSWGSMLARAYASIYGEDIKGMMLCGVCSQWQGCEDAYVNAEFKAAYEADPYQPCGVWFERVFCGMTDRVENPNGPADWIATDPRIVEDHAGDMFNTFDTTLELCYDFVQLYHYIENDEWAAKVPQNIPSYLIAGDQDPCGNYGEGLYHVANLLAKTGHKVSVKPYPGFRHEIHNELCLRDEVEAGLIKFMDDCLA</sequence>
<dbReference type="RefSeq" id="WP_293690823.1">
    <property type="nucleotide sequence ID" value="NZ_DAWEJP010000027.1"/>
</dbReference>
<name>A0A1Q6RAW2_9FIRM</name>
<dbReference type="AlphaFoldDB" id="A0A1Q6RAW2"/>
<dbReference type="EMBL" id="MNTG01000001">
    <property type="protein sequence ID" value="OLA39476.1"/>
    <property type="molecule type" value="Genomic_DNA"/>
</dbReference>